<gene>
    <name evidence="2" type="ORF">TrLO_g9950</name>
</gene>
<proteinExistence type="predicted"/>
<organism evidence="2 3">
    <name type="scientific">Triparma laevis f. longispina</name>
    <dbReference type="NCBI Taxonomy" id="1714387"/>
    <lineage>
        <taxon>Eukaryota</taxon>
        <taxon>Sar</taxon>
        <taxon>Stramenopiles</taxon>
        <taxon>Ochrophyta</taxon>
        <taxon>Bolidophyceae</taxon>
        <taxon>Parmales</taxon>
        <taxon>Triparmaceae</taxon>
        <taxon>Triparma</taxon>
    </lineage>
</organism>
<keyword evidence="3" id="KW-1185">Reference proteome</keyword>
<accession>A0A9W6ZEW4</accession>
<dbReference type="OrthoDB" id="10373287at2759"/>
<dbReference type="AlphaFoldDB" id="A0A9W6ZEW4"/>
<sequence length="226" mass="24423">MHLLLHTFLILLTLAYTASPMTTVLTYTTPTASYLMHDTRAPSPGGQALGTKQPPVMHLSSCLVTAVGSDIEVERFLNDVKANYHSSGDLAKLISRMLYERNREHAGGGEDDEDKTPSPTAFITLGGGNGNQEPPYQVASVHLLTPTSTTSFDSIGSSTKSMYTIGGSDSSALVTAFVAGGRKRRDVEQLFKRYLDRQCEAGGEIVVWRLKDGGVSRKIINGRSDL</sequence>
<evidence type="ECO:0000313" key="2">
    <source>
        <dbReference type="EMBL" id="GMH49125.1"/>
    </source>
</evidence>
<evidence type="ECO:0000313" key="3">
    <source>
        <dbReference type="Proteomes" id="UP001165122"/>
    </source>
</evidence>
<feature type="chain" id="PRO_5040864236" description="Proteasome assembly chaperone 2" evidence="1">
    <location>
        <begin position="21"/>
        <end position="226"/>
    </location>
</feature>
<comment type="caution">
    <text evidence="2">The sequence shown here is derived from an EMBL/GenBank/DDBJ whole genome shotgun (WGS) entry which is preliminary data.</text>
</comment>
<evidence type="ECO:0008006" key="4">
    <source>
        <dbReference type="Google" id="ProtNLM"/>
    </source>
</evidence>
<evidence type="ECO:0000256" key="1">
    <source>
        <dbReference type="SAM" id="SignalP"/>
    </source>
</evidence>
<feature type="signal peptide" evidence="1">
    <location>
        <begin position="1"/>
        <end position="20"/>
    </location>
</feature>
<dbReference type="EMBL" id="BRXW01000380">
    <property type="protein sequence ID" value="GMH49125.1"/>
    <property type="molecule type" value="Genomic_DNA"/>
</dbReference>
<keyword evidence="1" id="KW-0732">Signal</keyword>
<name>A0A9W6ZEW4_9STRA</name>
<reference evidence="3" key="1">
    <citation type="journal article" date="2023" name="Commun. Biol.">
        <title>Genome analysis of Parmales, the sister group of diatoms, reveals the evolutionary specialization of diatoms from phago-mixotrophs to photoautotrophs.</title>
        <authorList>
            <person name="Ban H."/>
            <person name="Sato S."/>
            <person name="Yoshikawa S."/>
            <person name="Yamada K."/>
            <person name="Nakamura Y."/>
            <person name="Ichinomiya M."/>
            <person name="Sato N."/>
            <person name="Blanc-Mathieu R."/>
            <person name="Endo H."/>
            <person name="Kuwata A."/>
            <person name="Ogata H."/>
        </authorList>
    </citation>
    <scope>NUCLEOTIDE SEQUENCE [LARGE SCALE GENOMIC DNA]</scope>
    <source>
        <strain evidence="3">NIES 3700</strain>
    </source>
</reference>
<dbReference type="Proteomes" id="UP001165122">
    <property type="component" value="Unassembled WGS sequence"/>
</dbReference>
<protein>
    <recommendedName>
        <fullName evidence="4">Proteasome assembly chaperone 2</fullName>
    </recommendedName>
</protein>